<comment type="caution">
    <text evidence="6">The sequence shown here is derived from an EMBL/GenBank/DDBJ whole genome shotgun (WGS) entry which is preliminary data.</text>
</comment>
<evidence type="ECO:0000313" key="6">
    <source>
        <dbReference type="EMBL" id="REK70542.1"/>
    </source>
</evidence>
<evidence type="ECO:0000256" key="5">
    <source>
        <dbReference type="SAM" id="Phobius"/>
    </source>
</evidence>
<dbReference type="Proteomes" id="UP000265581">
    <property type="component" value="Unassembled WGS sequence"/>
</dbReference>
<keyword evidence="7" id="KW-1185">Reference proteome</keyword>
<feature type="transmembrane region" description="Helical" evidence="5">
    <location>
        <begin position="76"/>
        <end position="100"/>
    </location>
</feature>
<keyword evidence="3 5" id="KW-1133">Transmembrane helix</keyword>
<feature type="transmembrane region" description="Helical" evidence="5">
    <location>
        <begin position="51"/>
        <end position="69"/>
    </location>
</feature>
<dbReference type="RefSeq" id="WP_119705132.1">
    <property type="nucleotide sequence ID" value="NZ_JBHSOI010000002.1"/>
</dbReference>
<proteinExistence type="predicted"/>
<dbReference type="OrthoDB" id="3385086at2"/>
<reference evidence="6 7" key="1">
    <citation type="submission" date="2018-08" db="EMBL/GenBank/DDBJ databases">
        <title>Aeromicrobium sp. M2KJ-4, whole genome shotgun sequence.</title>
        <authorList>
            <person name="Tuo L."/>
        </authorList>
    </citation>
    <scope>NUCLEOTIDE SEQUENCE [LARGE SCALE GENOMIC DNA]</scope>
    <source>
        <strain evidence="6 7">M2KJ-4</strain>
    </source>
</reference>
<dbReference type="InterPro" id="IPR032808">
    <property type="entry name" value="DoxX"/>
</dbReference>
<evidence type="ECO:0000256" key="3">
    <source>
        <dbReference type="ARBA" id="ARBA00022989"/>
    </source>
</evidence>
<evidence type="ECO:0000256" key="2">
    <source>
        <dbReference type="ARBA" id="ARBA00022692"/>
    </source>
</evidence>
<gene>
    <name evidence="6" type="ORF">DX116_15560</name>
</gene>
<evidence type="ECO:0000313" key="7">
    <source>
        <dbReference type="Proteomes" id="UP000265581"/>
    </source>
</evidence>
<keyword evidence="2 5" id="KW-0812">Transmembrane</keyword>
<dbReference type="EMBL" id="QUBR01000002">
    <property type="protein sequence ID" value="REK70542.1"/>
    <property type="molecule type" value="Genomic_DNA"/>
</dbReference>
<sequence>MNRTAPYRRSLSTFAWTLQGLLTVVFAGGGLYKLVTPYAEAVEQFGDIPHGLLITASIFEMVGGLGVLLPSLTRVLPAVTVLAALGCALLQGAAVVFHVLEGDSGELALNVALIAVALGVAWIRWRVVPIRPRTVTALDGS</sequence>
<protein>
    <submittedName>
        <fullName evidence="6">DoxX family protein</fullName>
    </submittedName>
</protein>
<feature type="transmembrane region" description="Helical" evidence="5">
    <location>
        <begin position="106"/>
        <end position="123"/>
    </location>
</feature>
<evidence type="ECO:0000256" key="4">
    <source>
        <dbReference type="ARBA" id="ARBA00023136"/>
    </source>
</evidence>
<comment type="subcellular location">
    <subcellularLocation>
        <location evidence="1">Membrane</location>
        <topology evidence="1">Multi-pass membrane protein</topology>
    </subcellularLocation>
</comment>
<dbReference type="AlphaFoldDB" id="A0A371P3N8"/>
<organism evidence="6 7">
    <name type="scientific">Aeromicrobium endophyticum</name>
    <dbReference type="NCBI Taxonomy" id="2292704"/>
    <lineage>
        <taxon>Bacteria</taxon>
        <taxon>Bacillati</taxon>
        <taxon>Actinomycetota</taxon>
        <taxon>Actinomycetes</taxon>
        <taxon>Propionibacteriales</taxon>
        <taxon>Nocardioidaceae</taxon>
        <taxon>Aeromicrobium</taxon>
    </lineage>
</organism>
<keyword evidence="4 5" id="KW-0472">Membrane</keyword>
<name>A0A371P3N8_9ACTN</name>
<dbReference type="GO" id="GO:0016020">
    <property type="term" value="C:membrane"/>
    <property type="evidence" value="ECO:0007669"/>
    <property type="project" value="UniProtKB-SubCell"/>
</dbReference>
<accession>A0A371P3N8</accession>
<dbReference type="Pfam" id="PF13564">
    <property type="entry name" value="DoxX_2"/>
    <property type="match status" value="1"/>
</dbReference>
<evidence type="ECO:0000256" key="1">
    <source>
        <dbReference type="ARBA" id="ARBA00004141"/>
    </source>
</evidence>